<keyword evidence="1" id="KW-0812">Transmembrane</keyword>
<feature type="transmembrane region" description="Helical" evidence="1">
    <location>
        <begin position="239"/>
        <end position="257"/>
    </location>
</feature>
<proteinExistence type="predicted"/>
<dbReference type="EMBL" id="CAXAMN010000503">
    <property type="protein sequence ID" value="CAK8989100.1"/>
    <property type="molecule type" value="Genomic_DNA"/>
</dbReference>
<organism evidence="2 3">
    <name type="scientific">Durusdinium trenchii</name>
    <dbReference type="NCBI Taxonomy" id="1381693"/>
    <lineage>
        <taxon>Eukaryota</taxon>
        <taxon>Sar</taxon>
        <taxon>Alveolata</taxon>
        <taxon>Dinophyceae</taxon>
        <taxon>Suessiales</taxon>
        <taxon>Symbiodiniaceae</taxon>
        <taxon>Durusdinium</taxon>
    </lineage>
</organism>
<keyword evidence="1" id="KW-0472">Membrane</keyword>
<gene>
    <name evidence="2" type="ORF">CCMP2556_LOCUS1521</name>
</gene>
<feature type="transmembrane region" description="Helical" evidence="1">
    <location>
        <begin position="557"/>
        <end position="579"/>
    </location>
</feature>
<dbReference type="Proteomes" id="UP001642484">
    <property type="component" value="Unassembled WGS sequence"/>
</dbReference>
<evidence type="ECO:0000313" key="2">
    <source>
        <dbReference type="EMBL" id="CAK8989100.1"/>
    </source>
</evidence>
<keyword evidence="1" id="KW-1133">Transmembrane helix</keyword>
<reference evidence="2 3" key="1">
    <citation type="submission" date="2024-02" db="EMBL/GenBank/DDBJ databases">
        <authorList>
            <person name="Chen Y."/>
            <person name="Shah S."/>
            <person name="Dougan E. K."/>
            <person name="Thang M."/>
            <person name="Chan C."/>
        </authorList>
    </citation>
    <scope>NUCLEOTIDE SEQUENCE [LARGE SCALE GENOMIC DNA]</scope>
</reference>
<feature type="transmembrane region" description="Helical" evidence="1">
    <location>
        <begin position="600"/>
        <end position="620"/>
    </location>
</feature>
<feature type="transmembrane region" description="Helical" evidence="1">
    <location>
        <begin position="269"/>
        <end position="296"/>
    </location>
</feature>
<feature type="transmembrane region" description="Helical" evidence="1">
    <location>
        <begin position="122"/>
        <end position="141"/>
    </location>
</feature>
<sequence length="627" mass="71916">MAMYVGSLCVCCLSHFGPCQKGSMALNYHVGQLVVVRDDEEQNWHCARIYQTSPVLVKLRPRSSPSKYKFMKPLEALTEHEAKNVLALEQQLRNGMDLGPDPPPMGLTAEEQTAYPSIAAKANSSFLTVILLIGTLSPVILNNLWLMTANVVNEGDGHQHFWWYTLVFDNYFMIVKGLMFSAFFYAFLPEPAKGHRKWLYWLLAIMWPLFSFLIHMLWLAVNTVGSDDAWGLMKLNFPVGASAAVFAWMPLCLYGQYSREERFFATKRFVVIIVILVADLIFISSSHLVLLLFKAFGDGEFGAPDPLVRAIVELAFLLGFMQVYLPLLGKVWQIGLLLFDTLAPMKDLQRQRMLYFATVILDMHRYMYVRVASSRIYETCIFVVKLLSDFLELPRCLTRVFTWTIDCGYPKHTSSKSFCFAETEVKLVNVPSDFGAEFKEWAYKTAKDRQQNRFILQSEDAHSSFDTVIARDAVEKSNGEWRKVWEGFRDPGLFSFYQFMTVQLSGIIFCRYRARIIIKIASSIMLLTTGTLIRLTPSKDVLNRVHDHSQPRELMQWIVPAAMLFLDVLELALVACLQDSDAATMGYKRKRFTRLFNEPFFLWMVMSCHVCCNSDLYITFANLQFSA</sequence>
<name>A0ABP0HG65_9DINO</name>
<feature type="transmembrane region" description="Helical" evidence="1">
    <location>
        <begin position="198"/>
        <end position="219"/>
    </location>
</feature>
<keyword evidence="3" id="KW-1185">Reference proteome</keyword>
<protein>
    <submittedName>
        <fullName evidence="2">Uncharacterized protein</fullName>
    </submittedName>
</protein>
<evidence type="ECO:0000256" key="1">
    <source>
        <dbReference type="SAM" id="Phobius"/>
    </source>
</evidence>
<feature type="transmembrane region" description="Helical" evidence="1">
    <location>
        <begin position="316"/>
        <end position="343"/>
    </location>
</feature>
<feature type="transmembrane region" description="Helical" evidence="1">
    <location>
        <begin position="516"/>
        <end position="537"/>
    </location>
</feature>
<feature type="transmembrane region" description="Helical" evidence="1">
    <location>
        <begin position="161"/>
        <end position="186"/>
    </location>
</feature>
<accession>A0ABP0HG65</accession>
<comment type="caution">
    <text evidence="2">The sequence shown here is derived from an EMBL/GenBank/DDBJ whole genome shotgun (WGS) entry which is preliminary data.</text>
</comment>
<evidence type="ECO:0000313" key="3">
    <source>
        <dbReference type="Proteomes" id="UP001642484"/>
    </source>
</evidence>